<reference evidence="1" key="2">
    <citation type="submission" date="2018-03" db="EMBL/GenBank/DDBJ databases">
        <title>The Triticum urartu genome reveals the dynamic nature of wheat genome evolution.</title>
        <authorList>
            <person name="Ling H."/>
            <person name="Ma B."/>
            <person name="Shi X."/>
            <person name="Liu H."/>
            <person name="Dong L."/>
            <person name="Sun H."/>
            <person name="Cao Y."/>
            <person name="Gao Q."/>
            <person name="Zheng S."/>
            <person name="Li Y."/>
            <person name="Yu Y."/>
            <person name="Du H."/>
            <person name="Qi M."/>
            <person name="Li Y."/>
            <person name="Yu H."/>
            <person name="Cui Y."/>
            <person name="Wang N."/>
            <person name="Chen C."/>
            <person name="Wu H."/>
            <person name="Zhao Y."/>
            <person name="Zhang J."/>
            <person name="Li Y."/>
            <person name="Zhou W."/>
            <person name="Zhang B."/>
            <person name="Hu W."/>
            <person name="Eijk M."/>
            <person name="Tang J."/>
            <person name="Witsenboer H."/>
            <person name="Zhao S."/>
            <person name="Li Z."/>
            <person name="Zhang A."/>
            <person name="Wang D."/>
            <person name="Liang C."/>
        </authorList>
    </citation>
    <scope>NUCLEOTIDE SEQUENCE [LARGE SCALE GENOMIC DNA]</scope>
    <source>
        <strain evidence="1">cv. G1812</strain>
    </source>
</reference>
<dbReference type="AlphaFoldDB" id="A0A8R7R6J8"/>
<evidence type="ECO:0000313" key="2">
    <source>
        <dbReference type="Proteomes" id="UP000015106"/>
    </source>
</evidence>
<sequence length="101" mass="12282">MLYDKTLPYHILSNSDYDNHKLNKKLSDLFSRLYFVPLYVFPSYLTHYHILALSDCQYQGQEFSIHFLEHQTILAQWYHSHPKNLRMILQCKKNLKMHQHT</sequence>
<reference evidence="2" key="1">
    <citation type="journal article" date="2013" name="Nature">
        <title>Draft genome of the wheat A-genome progenitor Triticum urartu.</title>
        <authorList>
            <person name="Ling H.Q."/>
            <person name="Zhao S."/>
            <person name="Liu D."/>
            <person name="Wang J."/>
            <person name="Sun H."/>
            <person name="Zhang C."/>
            <person name="Fan H."/>
            <person name="Li D."/>
            <person name="Dong L."/>
            <person name="Tao Y."/>
            <person name="Gao C."/>
            <person name="Wu H."/>
            <person name="Li Y."/>
            <person name="Cui Y."/>
            <person name="Guo X."/>
            <person name="Zheng S."/>
            <person name="Wang B."/>
            <person name="Yu K."/>
            <person name="Liang Q."/>
            <person name="Yang W."/>
            <person name="Lou X."/>
            <person name="Chen J."/>
            <person name="Feng M."/>
            <person name="Jian J."/>
            <person name="Zhang X."/>
            <person name="Luo G."/>
            <person name="Jiang Y."/>
            <person name="Liu J."/>
            <person name="Wang Z."/>
            <person name="Sha Y."/>
            <person name="Zhang B."/>
            <person name="Wu H."/>
            <person name="Tang D."/>
            <person name="Shen Q."/>
            <person name="Xue P."/>
            <person name="Zou S."/>
            <person name="Wang X."/>
            <person name="Liu X."/>
            <person name="Wang F."/>
            <person name="Yang Y."/>
            <person name="An X."/>
            <person name="Dong Z."/>
            <person name="Zhang K."/>
            <person name="Zhang X."/>
            <person name="Luo M.C."/>
            <person name="Dvorak J."/>
            <person name="Tong Y."/>
            <person name="Wang J."/>
            <person name="Yang H."/>
            <person name="Li Z."/>
            <person name="Wang D."/>
            <person name="Zhang A."/>
            <person name="Wang J."/>
        </authorList>
    </citation>
    <scope>NUCLEOTIDE SEQUENCE</scope>
    <source>
        <strain evidence="2">cv. G1812</strain>
    </source>
</reference>
<reference evidence="1" key="3">
    <citation type="submission" date="2022-06" db="UniProtKB">
        <authorList>
            <consortium name="EnsemblPlants"/>
        </authorList>
    </citation>
    <scope>IDENTIFICATION</scope>
</reference>
<protein>
    <submittedName>
        <fullName evidence="1">Uncharacterized protein</fullName>
    </submittedName>
</protein>
<keyword evidence="2" id="KW-1185">Reference proteome</keyword>
<organism evidence="1 2">
    <name type="scientific">Triticum urartu</name>
    <name type="common">Red wild einkorn</name>
    <name type="synonym">Crithodium urartu</name>
    <dbReference type="NCBI Taxonomy" id="4572"/>
    <lineage>
        <taxon>Eukaryota</taxon>
        <taxon>Viridiplantae</taxon>
        <taxon>Streptophyta</taxon>
        <taxon>Embryophyta</taxon>
        <taxon>Tracheophyta</taxon>
        <taxon>Spermatophyta</taxon>
        <taxon>Magnoliopsida</taxon>
        <taxon>Liliopsida</taxon>
        <taxon>Poales</taxon>
        <taxon>Poaceae</taxon>
        <taxon>BOP clade</taxon>
        <taxon>Pooideae</taxon>
        <taxon>Triticodae</taxon>
        <taxon>Triticeae</taxon>
        <taxon>Triticinae</taxon>
        <taxon>Triticum</taxon>
    </lineage>
</organism>
<proteinExistence type="predicted"/>
<dbReference type="EnsemblPlants" id="TuG1812G0700005664.01.T01">
    <property type="protein sequence ID" value="TuG1812G0700005664.01.T01.cds361780"/>
    <property type="gene ID" value="TuG1812G0700005664.01"/>
</dbReference>
<name>A0A8R7R6J8_TRIUA</name>
<evidence type="ECO:0000313" key="1">
    <source>
        <dbReference type="EnsemblPlants" id="TuG1812G0700005664.01.T01.cds361780"/>
    </source>
</evidence>
<dbReference type="Gramene" id="TuG1812G0700005664.01.T01">
    <property type="protein sequence ID" value="TuG1812G0700005664.01.T01.cds361780"/>
    <property type="gene ID" value="TuG1812G0700005664.01"/>
</dbReference>
<dbReference type="Proteomes" id="UP000015106">
    <property type="component" value="Chromosome 7"/>
</dbReference>
<accession>A0A8R7R6J8</accession>